<dbReference type="Pfam" id="PF04672">
    <property type="entry name" value="Methyltransf_19"/>
    <property type="match status" value="1"/>
</dbReference>
<dbReference type="GO" id="GO:0008168">
    <property type="term" value="F:methyltransferase activity"/>
    <property type="evidence" value="ECO:0007669"/>
    <property type="project" value="UniProtKB-KW"/>
</dbReference>
<comment type="caution">
    <text evidence="1">The sequence shown here is derived from an EMBL/GenBank/DDBJ whole genome shotgun (WGS) entry which is preliminary data.</text>
</comment>
<evidence type="ECO:0000313" key="2">
    <source>
        <dbReference type="Proteomes" id="UP000730482"/>
    </source>
</evidence>
<reference evidence="1 2" key="1">
    <citation type="submission" date="2020-02" db="EMBL/GenBank/DDBJ databases">
        <title>Acidophilic actinobacteria isolated from forest soil.</title>
        <authorList>
            <person name="Golinska P."/>
        </authorList>
    </citation>
    <scope>NUCLEOTIDE SEQUENCE [LARGE SCALE GENOMIC DNA]</scope>
    <source>
        <strain evidence="1 2">NL8</strain>
    </source>
</reference>
<keyword evidence="1" id="KW-0489">Methyltransferase</keyword>
<dbReference type="PIRSF" id="PIRSF017393">
    <property type="entry name" value="MTase_SAV2177"/>
    <property type="match status" value="1"/>
</dbReference>
<sequence>MADNEGLGPLPPLFDAVRPGRPVPLDTDTPHVARVYDFLLGGKDHFRADRTAAELLLRANPYLRDTCREQRDFLRRAVRHLAAEGVRQFVDIGTGLPTLPTTHQIARTVAPEVRVAYVDIDPIVLSHARVLLADGGPGTAFVEGDLREPGALLRDPALSELIDFEQPVAMVVTGLLHYLPDHEQPAKHLRTLMDACPPDSYLVATHGASDLVVELARATAAAFRQSAIPCQARDRDEVLELLGDLEPVEPGLVPMVEWRAERAVSKTIRARQISYGVVARKR</sequence>
<dbReference type="InterPro" id="IPR029063">
    <property type="entry name" value="SAM-dependent_MTases_sf"/>
</dbReference>
<dbReference type="EC" id="2.1.1.-" evidence="1"/>
<proteinExistence type="predicted"/>
<organism evidence="1 2">
    <name type="scientific">Catenulispora pinistramenti</name>
    <dbReference type="NCBI Taxonomy" id="2705254"/>
    <lineage>
        <taxon>Bacteria</taxon>
        <taxon>Bacillati</taxon>
        <taxon>Actinomycetota</taxon>
        <taxon>Actinomycetes</taxon>
        <taxon>Catenulisporales</taxon>
        <taxon>Catenulisporaceae</taxon>
        <taxon>Catenulispora</taxon>
    </lineage>
</organism>
<dbReference type="EMBL" id="JAAFYZ010000058">
    <property type="protein sequence ID" value="MBS2548904.1"/>
    <property type="molecule type" value="Genomic_DNA"/>
</dbReference>
<dbReference type="InterPro" id="IPR006764">
    <property type="entry name" value="SAM_dep_MeTrfase_SAV2177_type"/>
</dbReference>
<dbReference type="Proteomes" id="UP000730482">
    <property type="component" value="Unassembled WGS sequence"/>
</dbReference>
<protein>
    <submittedName>
        <fullName evidence="1">SAM-dependent methyltransferase</fullName>
        <ecNumber evidence="1">2.1.1.-</ecNumber>
    </submittedName>
</protein>
<accession>A0ABS5KSB1</accession>
<dbReference type="GO" id="GO:0032259">
    <property type="term" value="P:methylation"/>
    <property type="evidence" value="ECO:0007669"/>
    <property type="project" value="UniProtKB-KW"/>
</dbReference>
<dbReference type="RefSeq" id="WP_212010482.1">
    <property type="nucleotide sequence ID" value="NZ_JAAFYZ010000058.1"/>
</dbReference>
<evidence type="ECO:0000313" key="1">
    <source>
        <dbReference type="EMBL" id="MBS2548904.1"/>
    </source>
</evidence>
<keyword evidence="1" id="KW-0808">Transferase</keyword>
<dbReference type="SUPFAM" id="SSF53335">
    <property type="entry name" value="S-adenosyl-L-methionine-dependent methyltransferases"/>
    <property type="match status" value="1"/>
</dbReference>
<gene>
    <name evidence="1" type="ORF">KGQ19_18725</name>
</gene>
<dbReference type="Gene3D" id="3.40.50.150">
    <property type="entry name" value="Vaccinia Virus protein VP39"/>
    <property type="match status" value="1"/>
</dbReference>
<name>A0ABS5KSB1_9ACTN</name>
<keyword evidence="2" id="KW-1185">Reference proteome</keyword>